<evidence type="ECO:0000256" key="8">
    <source>
        <dbReference type="ARBA" id="ARBA00023196"/>
    </source>
</evidence>
<keyword evidence="9" id="KW-0066">ATP synthesis</keyword>
<dbReference type="InterPro" id="IPR035968">
    <property type="entry name" value="ATP_synth_F1_ATPase_gsu"/>
</dbReference>
<dbReference type="EMBL" id="UOEE01000185">
    <property type="protein sequence ID" value="VAV94633.1"/>
    <property type="molecule type" value="Genomic_DNA"/>
</dbReference>
<organism evidence="11">
    <name type="scientific">hydrothermal vent metagenome</name>
    <dbReference type="NCBI Taxonomy" id="652676"/>
    <lineage>
        <taxon>unclassified sequences</taxon>
        <taxon>metagenomes</taxon>
        <taxon>ecological metagenomes</taxon>
    </lineage>
</organism>
<evidence type="ECO:0000256" key="3">
    <source>
        <dbReference type="ARBA" id="ARBA00007681"/>
    </source>
</evidence>
<comment type="subcellular location">
    <subcellularLocation>
        <location evidence="2">Membrane</location>
        <topology evidence="2">Peripheral membrane protein</topology>
    </subcellularLocation>
    <subcellularLocation>
        <location evidence="10">Thylakoid</location>
    </subcellularLocation>
</comment>
<evidence type="ECO:0000256" key="4">
    <source>
        <dbReference type="ARBA" id="ARBA00022448"/>
    </source>
</evidence>
<keyword evidence="7" id="KW-0472">Membrane</keyword>
<evidence type="ECO:0000256" key="9">
    <source>
        <dbReference type="ARBA" id="ARBA00023310"/>
    </source>
</evidence>
<evidence type="ECO:0000256" key="7">
    <source>
        <dbReference type="ARBA" id="ARBA00023136"/>
    </source>
</evidence>
<dbReference type="Gene3D" id="1.10.287.80">
    <property type="entry name" value="ATP synthase, gamma subunit, helix hairpin domain"/>
    <property type="match status" value="1"/>
</dbReference>
<keyword evidence="11" id="KW-0378">Hydrolase</keyword>
<dbReference type="GO" id="GO:0045259">
    <property type="term" value="C:proton-transporting ATP synthase complex"/>
    <property type="evidence" value="ECO:0007669"/>
    <property type="project" value="UniProtKB-KW"/>
</dbReference>
<keyword evidence="6" id="KW-0406">Ion transport</keyword>
<dbReference type="Pfam" id="PF00231">
    <property type="entry name" value="ATP-synt"/>
    <property type="match status" value="1"/>
</dbReference>
<dbReference type="GO" id="GO:0016787">
    <property type="term" value="F:hydrolase activity"/>
    <property type="evidence" value="ECO:0007669"/>
    <property type="project" value="UniProtKB-KW"/>
</dbReference>
<keyword evidence="8" id="KW-0139">CF(1)</keyword>
<proteinExistence type="inferred from homology"/>
<keyword evidence="4" id="KW-0813">Transport</keyword>
<protein>
    <submittedName>
        <fullName evidence="11">ATP synthase gamma chain</fullName>
        <ecNumber evidence="11">3.6.3.14</ecNumber>
    </submittedName>
</protein>
<name>A0A3B0SEE2_9ZZZZ</name>
<dbReference type="PANTHER" id="PTHR11693:SF22">
    <property type="entry name" value="ATP SYNTHASE SUBUNIT GAMMA, MITOCHONDRIAL"/>
    <property type="match status" value="1"/>
</dbReference>
<dbReference type="SUPFAM" id="SSF52943">
    <property type="entry name" value="ATP synthase (F1-ATPase), gamma subunit"/>
    <property type="match status" value="1"/>
</dbReference>
<accession>A0A3B0SEE2</accession>
<dbReference type="GO" id="GO:0009579">
    <property type="term" value="C:thylakoid"/>
    <property type="evidence" value="ECO:0007669"/>
    <property type="project" value="UniProtKB-SubCell"/>
</dbReference>
<gene>
    <name evidence="11" type="ORF">MNBD_ALPHA06-1922</name>
</gene>
<dbReference type="EC" id="3.6.3.14" evidence="11"/>
<evidence type="ECO:0000256" key="10">
    <source>
        <dbReference type="ARBA" id="ARBA00060385"/>
    </source>
</evidence>
<comment type="similarity">
    <text evidence="3">Belongs to the ATPase gamma chain family.</text>
</comment>
<reference evidence="11" key="1">
    <citation type="submission" date="2018-06" db="EMBL/GenBank/DDBJ databases">
        <authorList>
            <person name="Zhirakovskaya E."/>
        </authorList>
    </citation>
    <scope>NUCLEOTIDE SEQUENCE</scope>
</reference>
<dbReference type="Gene3D" id="3.40.1380.10">
    <property type="match status" value="1"/>
</dbReference>
<dbReference type="AlphaFoldDB" id="A0A3B0SEE2"/>
<feature type="non-terminal residue" evidence="11">
    <location>
        <position position="138"/>
    </location>
</feature>
<keyword evidence="5" id="KW-0375">Hydrogen ion transport</keyword>
<dbReference type="FunFam" id="1.10.287.80:FF:000003">
    <property type="entry name" value="ATP synthase gamma chain, chloroplastic"/>
    <property type="match status" value="1"/>
</dbReference>
<dbReference type="InterPro" id="IPR000131">
    <property type="entry name" value="ATP_synth_F1_gsu"/>
</dbReference>
<comment type="function">
    <text evidence="1">Produces ATP from ADP in the presence of a proton gradient across the membrane. The gamma chain is believed to be important in regulating ATPase activity and the flow of protons through the CF(0) complex.</text>
</comment>
<evidence type="ECO:0000256" key="6">
    <source>
        <dbReference type="ARBA" id="ARBA00023065"/>
    </source>
</evidence>
<dbReference type="GO" id="GO:0046933">
    <property type="term" value="F:proton-transporting ATP synthase activity, rotational mechanism"/>
    <property type="evidence" value="ECO:0007669"/>
    <property type="project" value="InterPro"/>
</dbReference>
<dbReference type="PANTHER" id="PTHR11693">
    <property type="entry name" value="ATP SYNTHASE GAMMA CHAIN"/>
    <property type="match status" value="1"/>
</dbReference>
<evidence type="ECO:0000313" key="11">
    <source>
        <dbReference type="EMBL" id="VAV94633.1"/>
    </source>
</evidence>
<sequence>MASLKEFRNRIDSVKSIQKITKAMQMVAAAKLRRAQESVENARPYASRMSAVVASLSSSMTEQPGAPELLVGTGKTDTHLLLVASADRGLCGGFNSAIARKAKELASELIREGKQVKILCVGVKAHEQLRRFYGKQIV</sequence>
<evidence type="ECO:0000256" key="2">
    <source>
        <dbReference type="ARBA" id="ARBA00004170"/>
    </source>
</evidence>
<evidence type="ECO:0000256" key="1">
    <source>
        <dbReference type="ARBA" id="ARBA00003456"/>
    </source>
</evidence>
<evidence type="ECO:0000256" key="5">
    <source>
        <dbReference type="ARBA" id="ARBA00022781"/>
    </source>
</evidence>